<dbReference type="KEGG" id="soa:G3M56_005785"/>
<keyword evidence="4" id="KW-1185">Reference proteome</keyword>
<feature type="compositionally biased region" description="Low complexity" evidence="2">
    <location>
        <begin position="1"/>
        <end position="11"/>
    </location>
</feature>
<evidence type="ECO:0000256" key="2">
    <source>
        <dbReference type="SAM" id="MobiDB-lite"/>
    </source>
</evidence>
<evidence type="ECO:0000256" key="1">
    <source>
        <dbReference type="ARBA" id="ARBA00022884"/>
    </source>
</evidence>
<accession>A0A6B3L9B1</accession>
<name>A0A6B3L9B1_9BACT</name>
<reference evidence="3 4" key="1">
    <citation type="submission" date="2020-12" db="EMBL/GenBank/DDBJ databases">
        <title>Sulforoseuscoccus oceanibium gen. nov., sp. nov., a representative of the phylum Verrucomicrobia with special cytoplasmic membrane, and proposal of Sulforoseuscoccusaceae fam. nov.</title>
        <authorList>
            <person name="Xi F."/>
        </authorList>
    </citation>
    <scope>NUCLEOTIDE SEQUENCE [LARGE SCALE GENOMIC DNA]</scope>
    <source>
        <strain evidence="3 4">T37</strain>
    </source>
</reference>
<feature type="region of interest" description="Disordered" evidence="2">
    <location>
        <begin position="1"/>
        <end position="96"/>
    </location>
</feature>
<proteinExistence type="predicted"/>
<sequence>MTTSTSSSSSRGGRRRSGGNRSSSTRRNNNGNRNRGPRKPKKLTFWQKVLKALGIEPKQTNKGTGRPKSVKRVSGNEQKGQQGGEKKKRAKRTPEIIPVESPRLYIGNLSYDASEADLTELFSGVGTVKEVEIISHRHTQRSKGYGFLEMTTTDEAKRAVEVLHDQDFMGRKLVVSGAKVRKD</sequence>
<dbReference type="SMART" id="SM00360">
    <property type="entry name" value="RRM"/>
    <property type="match status" value="1"/>
</dbReference>
<evidence type="ECO:0000313" key="3">
    <source>
        <dbReference type="EMBL" id="QQL46091.1"/>
    </source>
</evidence>
<dbReference type="InterPro" id="IPR035979">
    <property type="entry name" value="RBD_domain_sf"/>
</dbReference>
<dbReference type="Pfam" id="PF00076">
    <property type="entry name" value="RRM_1"/>
    <property type="match status" value="1"/>
</dbReference>
<protein>
    <submittedName>
        <fullName evidence="3">Uncharacterized protein</fullName>
    </submittedName>
</protein>
<dbReference type="InterPro" id="IPR000504">
    <property type="entry name" value="RRM_dom"/>
</dbReference>
<gene>
    <name evidence="3" type="ORF">G3M56_005785</name>
</gene>
<dbReference type="PROSITE" id="PS50102">
    <property type="entry name" value="RRM"/>
    <property type="match status" value="1"/>
</dbReference>
<organism evidence="3 4">
    <name type="scientific">Sulfuriroseicoccus oceanibius</name>
    <dbReference type="NCBI Taxonomy" id="2707525"/>
    <lineage>
        <taxon>Bacteria</taxon>
        <taxon>Pseudomonadati</taxon>
        <taxon>Verrucomicrobiota</taxon>
        <taxon>Verrucomicrobiia</taxon>
        <taxon>Verrucomicrobiales</taxon>
        <taxon>Verrucomicrobiaceae</taxon>
        <taxon>Sulfuriroseicoccus</taxon>
    </lineage>
</organism>
<dbReference type="AlphaFoldDB" id="A0A6B3L9B1"/>
<dbReference type="PANTHER" id="PTHR48025">
    <property type="entry name" value="OS02G0815200 PROTEIN"/>
    <property type="match status" value="1"/>
</dbReference>
<dbReference type="InterPro" id="IPR050502">
    <property type="entry name" value="Euk_RNA-bind_prot"/>
</dbReference>
<feature type="compositionally biased region" description="Low complexity" evidence="2">
    <location>
        <begin position="19"/>
        <end position="34"/>
    </location>
</feature>
<dbReference type="RefSeq" id="WP_164362752.1">
    <property type="nucleotide sequence ID" value="NZ_CP066776.1"/>
</dbReference>
<dbReference type="Gene3D" id="3.30.70.330">
    <property type="match status" value="1"/>
</dbReference>
<keyword evidence="1" id="KW-0694">RNA-binding</keyword>
<dbReference type="GO" id="GO:0003729">
    <property type="term" value="F:mRNA binding"/>
    <property type="evidence" value="ECO:0007669"/>
    <property type="project" value="TreeGrafter"/>
</dbReference>
<dbReference type="SUPFAM" id="SSF54928">
    <property type="entry name" value="RNA-binding domain, RBD"/>
    <property type="match status" value="1"/>
</dbReference>
<dbReference type="Proteomes" id="UP000475117">
    <property type="component" value="Chromosome"/>
</dbReference>
<dbReference type="InterPro" id="IPR012677">
    <property type="entry name" value="Nucleotide-bd_a/b_plait_sf"/>
</dbReference>
<dbReference type="PANTHER" id="PTHR48025:SF1">
    <property type="entry name" value="RRM DOMAIN-CONTAINING PROTEIN"/>
    <property type="match status" value="1"/>
</dbReference>
<evidence type="ECO:0000313" key="4">
    <source>
        <dbReference type="Proteomes" id="UP000475117"/>
    </source>
</evidence>
<dbReference type="EMBL" id="CP066776">
    <property type="protein sequence ID" value="QQL46091.1"/>
    <property type="molecule type" value="Genomic_DNA"/>
</dbReference>